<dbReference type="InterPro" id="IPR027974">
    <property type="entry name" value="DUF4470"/>
</dbReference>
<dbReference type="STRING" id="1054147.F4QD56"/>
<reference evidence="4" key="1">
    <citation type="journal article" date="2011" name="Genome Res.">
        <title>Phylogeny-wide analysis of social amoeba genomes highlights ancient origins for complex intercellular communication.</title>
        <authorList>
            <person name="Heidel A.J."/>
            <person name="Lawal H.M."/>
            <person name="Felder M."/>
            <person name="Schilde C."/>
            <person name="Helps N.R."/>
            <person name="Tunggal B."/>
            <person name="Rivero F."/>
            <person name="John U."/>
            <person name="Schleicher M."/>
            <person name="Eichinger L."/>
            <person name="Platzer M."/>
            <person name="Noegel A.A."/>
            <person name="Schaap P."/>
            <person name="Gloeckner G."/>
        </authorList>
    </citation>
    <scope>NUCLEOTIDE SEQUENCE [LARGE SCALE GENOMIC DNA]</scope>
    <source>
        <strain evidence="4">SH3</strain>
    </source>
</reference>
<feature type="domain" description="DUF4470" evidence="2">
    <location>
        <begin position="189"/>
        <end position="276"/>
    </location>
</feature>
<dbReference type="Pfam" id="PF14737">
    <property type="entry name" value="DUF4470"/>
    <property type="match status" value="1"/>
</dbReference>
<dbReference type="SUPFAM" id="SSF48452">
    <property type="entry name" value="TPR-like"/>
    <property type="match status" value="1"/>
</dbReference>
<dbReference type="Gene3D" id="1.25.40.10">
    <property type="entry name" value="Tetratricopeptide repeat domain"/>
    <property type="match status" value="1"/>
</dbReference>
<gene>
    <name evidence="3" type="ORF">DFA_12303</name>
</gene>
<evidence type="ECO:0000313" key="3">
    <source>
        <dbReference type="EMBL" id="EGG14527.1"/>
    </source>
</evidence>
<dbReference type="InterPro" id="IPR052769">
    <property type="entry name" value="TPR_domain_protein"/>
</dbReference>
<dbReference type="InterPro" id="IPR011990">
    <property type="entry name" value="TPR-like_helical_dom_sf"/>
</dbReference>
<feature type="region of interest" description="Disordered" evidence="1">
    <location>
        <begin position="340"/>
        <end position="360"/>
    </location>
</feature>
<dbReference type="OrthoDB" id="2423701at2759"/>
<dbReference type="PANTHER" id="PTHR46014:SF1">
    <property type="entry name" value="TETRATRICOPEPTIDE REPEAT PROTEIN 1"/>
    <property type="match status" value="1"/>
</dbReference>
<sequence>MSSNNSEVEELRASGNKKYIEKRYKEAITIYQQAIKLSKDDATFPSNMAACCFELGDYDRNLARIARIVHLKKPKQELIEFVNQVIDQLDQDILKDKSFDFEKIKKSVDTLDQEDWTKKNGSGRVDVSTLPSRLPARSDLKEYFIVGHDTPKSALSPHVDGDEVEPQGDDPMSIMRIKEIEEERILLRNNPSLSFFYGGAGDCRHALATLADLNRQLVRDGPPEAKIHFTLNDLVPSVMARGLLFFSLLEEIGHYDNIEKVYKEREAANAAVVLYYTYIGVGMPVAIYNMLVARLEKLVSLGDSDQLPKWMSISAADWPGIRDSFKYWIEEEPVLTWPQVKKKATDGDSTPLDPGEESLACDKFNKSEDKKSQQMEEIMSHVNDPKFLAQMGINPNDEAKKKQLIQQLTKDGIFNQIQEVQNSYLNLPSELDWLHVFRYPMLPVVNADYGEHMTPAKAIKVLDGLSAKVPKRVESFKIFAKDDMIKVNPTFFDPVYARKTFGDTTADFAFKPINIVADFNQYVWVGLPKHNKTLFDHFIHVFYQTARGLVRLSSSNALVIEMRVGDYQSVLESVRDNKEERKASGMAVEYDSIYLSNVPDYTGYLSVFTDTIEMLKPVKHSYIGFNIFLNTSLWKSFDDTIHTYLLVPGAKALPRYLGVKSVGTGDLWQGLRFSRVEGPIPLDQLVGRDELVAWLSRLFISIVTPSAMEPRTVPINSPDNIAMFFKFLGRLLRVGYPPHWISGMVQLLLTGSLTTVEPTRKKRIMPVPPPRSTPTLKKLSIKPWIIDIRTQAALWMDKYQIRLLDATIPSAADIKRYDIKFGHFTDYVMGPRSNSGSIYAPVIMLAIEYPNQLSIPLHRFNSGSIADDNLRFQLLDPARNQITIITTILCDKQKVSFWMSESDYNNLVSLKATIKLSRCDIWKSFTEPIYLK</sequence>
<proteinExistence type="predicted"/>
<dbReference type="RefSeq" id="XP_004353957.1">
    <property type="nucleotide sequence ID" value="XM_004353905.1"/>
</dbReference>
<protein>
    <recommendedName>
        <fullName evidence="2">DUF4470 domain-containing protein</fullName>
    </recommendedName>
</protein>
<organism evidence="3 4">
    <name type="scientific">Cavenderia fasciculata</name>
    <name type="common">Slime mold</name>
    <name type="synonym">Dictyostelium fasciculatum</name>
    <dbReference type="NCBI Taxonomy" id="261658"/>
    <lineage>
        <taxon>Eukaryota</taxon>
        <taxon>Amoebozoa</taxon>
        <taxon>Evosea</taxon>
        <taxon>Eumycetozoa</taxon>
        <taxon>Dictyostelia</taxon>
        <taxon>Acytosteliales</taxon>
        <taxon>Cavenderiaceae</taxon>
        <taxon>Cavenderia</taxon>
    </lineage>
</organism>
<dbReference type="PANTHER" id="PTHR46014">
    <property type="entry name" value="TETRATRICOPEPTIDE REPEAT PROTEIN 1"/>
    <property type="match status" value="1"/>
</dbReference>
<dbReference type="Proteomes" id="UP000007797">
    <property type="component" value="Unassembled WGS sequence"/>
</dbReference>
<name>F4QD56_CACFS</name>
<accession>F4QD56</accession>
<evidence type="ECO:0000259" key="2">
    <source>
        <dbReference type="Pfam" id="PF14737"/>
    </source>
</evidence>
<dbReference type="EMBL" id="GL883029">
    <property type="protein sequence ID" value="EGG14527.1"/>
    <property type="molecule type" value="Genomic_DNA"/>
</dbReference>
<dbReference type="GeneID" id="14866414"/>
<keyword evidence="4" id="KW-1185">Reference proteome</keyword>
<dbReference type="AlphaFoldDB" id="F4QD56"/>
<evidence type="ECO:0000256" key="1">
    <source>
        <dbReference type="SAM" id="MobiDB-lite"/>
    </source>
</evidence>
<evidence type="ECO:0000313" key="4">
    <source>
        <dbReference type="Proteomes" id="UP000007797"/>
    </source>
</evidence>
<dbReference type="OMA" id="TRTATCW"/>
<dbReference type="KEGG" id="dfa:DFA_12303"/>